<dbReference type="InterPro" id="IPR001344">
    <property type="entry name" value="Chloro_AB-bd_pln"/>
</dbReference>
<dbReference type="GO" id="GO:0009535">
    <property type="term" value="C:chloroplast thylakoid membrane"/>
    <property type="evidence" value="ECO:0007669"/>
    <property type="project" value="UniProtKB-SubCell"/>
</dbReference>
<feature type="binding site" evidence="7">
    <location>
        <position position="305"/>
    </location>
    <ligand>
        <name>chlorophyll a</name>
        <dbReference type="ChEBI" id="CHEBI:58416"/>
        <label>1</label>
    </ligand>
</feature>
<dbReference type="InterPro" id="IPR022796">
    <property type="entry name" value="Chloroa_b-bind"/>
</dbReference>
<name>A0A8T0I487_CERPU</name>
<evidence type="ECO:0000256" key="7">
    <source>
        <dbReference type="PIRSR" id="PIRSR601344-1"/>
    </source>
</evidence>
<dbReference type="FunFam" id="1.10.3460.10:FF:000009">
    <property type="entry name" value="Chlorophyll a-b binding protein, chloroplastic"/>
    <property type="match status" value="1"/>
</dbReference>
<dbReference type="Proteomes" id="UP000822688">
    <property type="component" value="Chromosome 5"/>
</dbReference>
<feature type="binding site" evidence="7">
    <location>
        <position position="293"/>
    </location>
    <ligand>
        <name>chlorophyll a</name>
        <dbReference type="ChEBI" id="CHEBI:58416"/>
        <label>1</label>
    </ligand>
</feature>
<dbReference type="AlphaFoldDB" id="A0A8T0I487"/>
<accession>A0A8T0I487</accession>
<feature type="binding site" evidence="7">
    <location>
        <position position="212"/>
    </location>
    <ligand>
        <name>chlorophyll a</name>
        <dbReference type="ChEBI" id="CHEBI:58416"/>
        <label>1</label>
    </ligand>
</feature>
<comment type="function">
    <text evidence="8">The light-harvesting complex (LHC) functions as a light receptor, it captures and delivers excitation energy to photosystems with which it is closely associated.</text>
</comment>
<comment type="similarity">
    <text evidence="8">Belongs to the light-harvesting chlorophyll a/b-binding (LHC) protein family.</text>
</comment>
<feature type="binding site" evidence="7">
    <location>
        <position position="287"/>
    </location>
    <ligand>
        <name>chlorophyll a</name>
        <dbReference type="ChEBI" id="CHEBI:58416"/>
        <label>1</label>
    </ligand>
</feature>
<gene>
    <name evidence="9" type="ORF">KC19_5G191600</name>
</gene>
<evidence type="ECO:0000256" key="8">
    <source>
        <dbReference type="RuleBase" id="RU363080"/>
    </source>
</evidence>
<feature type="binding site" evidence="7">
    <location>
        <position position="168"/>
    </location>
    <ligand>
        <name>chlorophyll b</name>
        <dbReference type="ChEBI" id="CHEBI:61721"/>
        <label>4</label>
    </ligand>
</feature>
<evidence type="ECO:0000256" key="6">
    <source>
        <dbReference type="ARBA" id="ARBA00022991"/>
    </source>
</evidence>
<keyword evidence="6 8" id="KW-0157">Chromophore</keyword>
<dbReference type="GO" id="GO:0009522">
    <property type="term" value="C:photosystem I"/>
    <property type="evidence" value="ECO:0007669"/>
    <property type="project" value="UniProtKB-KW"/>
</dbReference>
<dbReference type="SUPFAM" id="SSF103511">
    <property type="entry name" value="Chlorophyll a-b binding protein"/>
    <property type="match status" value="1"/>
</dbReference>
<feature type="binding site" evidence="7">
    <location>
        <position position="166"/>
    </location>
    <ligand>
        <name>chlorophyll a</name>
        <dbReference type="ChEBI" id="CHEBI:58416"/>
        <label>1</label>
    </ligand>
</feature>
<feature type="binding site" description="axial binding residue" evidence="7">
    <location>
        <position position="232"/>
    </location>
    <ligand>
        <name>chlorophyll b</name>
        <dbReference type="ChEBI" id="CHEBI:61721"/>
        <label>1</label>
    </ligand>
    <ligandPart>
        <name>Mg</name>
        <dbReference type="ChEBI" id="CHEBI:25107"/>
    </ligandPart>
</feature>
<sequence>MAASISGSVLRNPCQSGFAHGSKFENSFKGDEVKLNCGFITRRKGKHSQCRAAWQELAGVVVFSALPFTIVKGIANSSIGEQLQQRMLKTKTAAQEAAGEAREAQSNARNASMWYREGRPKWLGPVPYDYPDHLQGEAPGDYGFDILGLARNTTDFEKYFNFEILHARWAMLAALGVVIPELLDRFGGVQFSEPVWWKVGYAKFQGDTLDYLGIPGLHIAGAQGVLVIAFCQVILMLGPEYARYCGIEALEPLGIFLPGDVNYPGGALFDPLGLTKDAAAFEDLKVKEMKNGRLAMVAWLGFYVQALVTQKGPIDNLFDFIEDPLHQNLFAYIFSGNQ</sequence>
<dbReference type="EMBL" id="CM026425">
    <property type="protein sequence ID" value="KAG0577916.1"/>
    <property type="molecule type" value="Genomic_DNA"/>
</dbReference>
<keyword evidence="2 7" id="KW-0148">Chlorophyll</keyword>
<protein>
    <recommendedName>
        <fullName evidence="8">Chlorophyll a-b binding protein, chloroplastic</fullName>
    </recommendedName>
</protein>
<evidence type="ECO:0000256" key="3">
    <source>
        <dbReference type="ARBA" id="ARBA00022528"/>
    </source>
</evidence>
<comment type="subcellular location">
    <subcellularLocation>
        <location evidence="1 8">Plastid</location>
        <location evidence="1 8">Chloroplast thylakoid membrane</location>
    </subcellularLocation>
</comment>
<keyword evidence="5 8" id="KW-0934">Plastid</keyword>
<dbReference type="GO" id="GO:0009765">
    <property type="term" value="P:photosynthesis, light harvesting"/>
    <property type="evidence" value="ECO:0007669"/>
    <property type="project" value="InterPro"/>
</dbReference>
<evidence type="ECO:0000256" key="4">
    <source>
        <dbReference type="ARBA" id="ARBA00022531"/>
    </source>
</evidence>
<dbReference type="OrthoDB" id="423598at2759"/>
<dbReference type="Gene3D" id="1.10.3460.10">
    <property type="entry name" value="Chlorophyll a/b binding protein domain"/>
    <property type="match status" value="1"/>
</dbReference>
<feature type="binding site" description="axial binding residue" evidence="7">
    <location>
        <position position="240"/>
    </location>
    <ligand>
        <name>chlorophyll b</name>
        <dbReference type="ChEBI" id="CHEBI:61721"/>
        <label>1</label>
    </ligand>
    <ligandPart>
        <name>Mg</name>
        <dbReference type="ChEBI" id="CHEBI:25107"/>
    </ligandPart>
</feature>
<evidence type="ECO:0000313" key="9">
    <source>
        <dbReference type="EMBL" id="KAG0577916.1"/>
    </source>
</evidence>
<feature type="binding site" evidence="7">
    <location>
        <position position="288"/>
    </location>
    <ligand>
        <name>chlorophyll a</name>
        <dbReference type="ChEBI" id="CHEBI:58416"/>
        <label>1</label>
    </ligand>
</feature>
<proteinExistence type="inferred from homology"/>
<comment type="caution">
    <text evidence="9">The sequence shown here is derived from an EMBL/GenBank/DDBJ whole genome shotgun (WGS) entry which is preliminary data.</text>
</comment>
<keyword evidence="4 8" id="KW-0602">Photosynthesis</keyword>
<dbReference type="PANTHER" id="PTHR21649">
    <property type="entry name" value="CHLOROPHYLL A/B BINDING PROTEIN"/>
    <property type="match status" value="1"/>
</dbReference>
<keyword evidence="8" id="KW-0604">Photosystem II</keyword>
<evidence type="ECO:0000313" key="10">
    <source>
        <dbReference type="Proteomes" id="UP000822688"/>
    </source>
</evidence>
<dbReference type="GO" id="GO:0016168">
    <property type="term" value="F:chlorophyll binding"/>
    <property type="evidence" value="ECO:0007669"/>
    <property type="project" value="UniProtKB-KW"/>
</dbReference>
<evidence type="ECO:0000256" key="1">
    <source>
        <dbReference type="ARBA" id="ARBA00004334"/>
    </source>
</evidence>
<feature type="binding site" evidence="7">
    <location>
        <position position="163"/>
    </location>
    <ligand>
        <name>chlorophyll a</name>
        <dbReference type="ChEBI" id="CHEBI:58416"/>
        <label>1</label>
    </ligand>
</feature>
<dbReference type="Pfam" id="PF00504">
    <property type="entry name" value="Chloroa_b-bind"/>
    <property type="match status" value="1"/>
</dbReference>
<keyword evidence="10" id="KW-1185">Reference proteome</keyword>
<keyword evidence="3 8" id="KW-0150">Chloroplast</keyword>
<evidence type="ECO:0000256" key="5">
    <source>
        <dbReference type="ARBA" id="ARBA00022640"/>
    </source>
</evidence>
<dbReference type="GO" id="GO:0009523">
    <property type="term" value="C:photosystem II"/>
    <property type="evidence" value="ECO:0007669"/>
    <property type="project" value="UniProtKB-KW"/>
</dbReference>
<evidence type="ECO:0000256" key="2">
    <source>
        <dbReference type="ARBA" id="ARBA00022494"/>
    </source>
</evidence>
<feature type="binding site" evidence="7">
    <location>
        <position position="291"/>
    </location>
    <ligand>
        <name>chlorophyll a</name>
        <dbReference type="ChEBI" id="CHEBI:58416"/>
        <label>1</label>
    </ligand>
</feature>
<keyword evidence="8" id="KW-0603">Photosystem I</keyword>
<keyword evidence="8" id="KW-0793">Thylakoid</keyword>
<organism evidence="9 10">
    <name type="scientific">Ceratodon purpureus</name>
    <name type="common">Fire moss</name>
    <name type="synonym">Dicranum purpureum</name>
    <dbReference type="NCBI Taxonomy" id="3225"/>
    <lineage>
        <taxon>Eukaryota</taxon>
        <taxon>Viridiplantae</taxon>
        <taxon>Streptophyta</taxon>
        <taxon>Embryophyta</taxon>
        <taxon>Bryophyta</taxon>
        <taxon>Bryophytina</taxon>
        <taxon>Bryopsida</taxon>
        <taxon>Dicranidae</taxon>
        <taxon>Pseudoditrichales</taxon>
        <taxon>Ditrichaceae</taxon>
        <taxon>Ceratodon</taxon>
    </lineage>
</organism>
<feature type="binding site" description="axial binding residue" evidence="7">
    <location>
        <position position="250"/>
    </location>
    <ligand>
        <name>chlorophyll b</name>
        <dbReference type="ChEBI" id="CHEBI:61721"/>
        <label>1</label>
    </ligand>
    <ligandPart>
        <name>Mg</name>
        <dbReference type="ChEBI" id="CHEBI:25107"/>
    </ligandPart>
</feature>
<reference evidence="9" key="1">
    <citation type="submission" date="2020-06" db="EMBL/GenBank/DDBJ databases">
        <title>WGS assembly of Ceratodon purpureus strain R40.</title>
        <authorList>
            <person name="Carey S.B."/>
            <person name="Jenkins J."/>
            <person name="Shu S."/>
            <person name="Lovell J.T."/>
            <person name="Sreedasyam A."/>
            <person name="Maumus F."/>
            <person name="Tiley G.P."/>
            <person name="Fernandez-Pozo N."/>
            <person name="Barry K."/>
            <person name="Chen C."/>
            <person name="Wang M."/>
            <person name="Lipzen A."/>
            <person name="Daum C."/>
            <person name="Saski C.A."/>
            <person name="Payton A.C."/>
            <person name="Mcbreen J.C."/>
            <person name="Conrad R.E."/>
            <person name="Kollar L.M."/>
            <person name="Olsson S."/>
            <person name="Huttunen S."/>
            <person name="Landis J.B."/>
            <person name="Wickett N.J."/>
            <person name="Johnson M.G."/>
            <person name="Rensing S.A."/>
            <person name="Grimwood J."/>
            <person name="Schmutz J."/>
            <person name="Mcdaniel S.F."/>
        </authorList>
    </citation>
    <scope>NUCLEOTIDE SEQUENCE</scope>
    <source>
        <strain evidence="9">R40</strain>
    </source>
</reference>